<proteinExistence type="predicted"/>
<reference evidence="1 2" key="1">
    <citation type="submission" date="2024-03" db="EMBL/GenBank/DDBJ databases">
        <title>The Acrasis kona genome and developmental transcriptomes reveal deep origins of eukaryotic multicellular pathways.</title>
        <authorList>
            <person name="Sheikh S."/>
            <person name="Fu C.-J."/>
            <person name="Brown M.W."/>
            <person name="Baldauf S.L."/>
        </authorList>
    </citation>
    <scope>NUCLEOTIDE SEQUENCE [LARGE SCALE GENOMIC DNA]</scope>
    <source>
        <strain evidence="1 2">ATCC MYA-3509</strain>
    </source>
</reference>
<name>A0AAW2YJI7_9EUKA</name>
<dbReference type="Proteomes" id="UP001431209">
    <property type="component" value="Unassembled WGS sequence"/>
</dbReference>
<sequence length="77" mass="8722">MSYIPILGTAWVATSFLGAQVVRKSMQKNKETKIDTSDDPYEYINKIKYDGNQLIEPELKLGPRKFSKPTLSATSRL</sequence>
<dbReference type="EMBL" id="JAOPGA020000155">
    <property type="protein sequence ID" value="KAL0477229.1"/>
    <property type="molecule type" value="Genomic_DNA"/>
</dbReference>
<dbReference type="AlphaFoldDB" id="A0AAW2YJI7"/>
<evidence type="ECO:0000313" key="1">
    <source>
        <dbReference type="EMBL" id="KAL0477229.1"/>
    </source>
</evidence>
<gene>
    <name evidence="1" type="ORF">AKO1_005857</name>
</gene>
<evidence type="ECO:0000313" key="2">
    <source>
        <dbReference type="Proteomes" id="UP001431209"/>
    </source>
</evidence>
<accession>A0AAW2YJI7</accession>
<comment type="caution">
    <text evidence="1">The sequence shown here is derived from an EMBL/GenBank/DDBJ whole genome shotgun (WGS) entry which is preliminary data.</text>
</comment>
<keyword evidence="2" id="KW-1185">Reference proteome</keyword>
<organism evidence="1 2">
    <name type="scientific">Acrasis kona</name>
    <dbReference type="NCBI Taxonomy" id="1008807"/>
    <lineage>
        <taxon>Eukaryota</taxon>
        <taxon>Discoba</taxon>
        <taxon>Heterolobosea</taxon>
        <taxon>Tetramitia</taxon>
        <taxon>Eutetramitia</taxon>
        <taxon>Acrasidae</taxon>
        <taxon>Acrasis</taxon>
    </lineage>
</organism>
<protein>
    <submittedName>
        <fullName evidence="1">RimM</fullName>
    </submittedName>
</protein>